<evidence type="ECO:0000256" key="2">
    <source>
        <dbReference type="ARBA" id="ARBA00023015"/>
    </source>
</evidence>
<sequence>MKLPPLRAVQYFEAVARLLSFSRAALELNVSQSAVSHQIRLLEDFLGERLLLRQGRLLSLTAQGEVYFEGIAAGLGQIAQSSEQLRGGGEMRVRLAVYSSFAVKWLIPRLAGLRQLYPELDLSLEMVAEDPELSDRVADCFITVSPHGRGYCHDLIYRERLFPVCSRRLLQQVEGEWPQAIWQLPLLSVQSIYKARGEDWQRWAKAGELVIPDEARMHHFSHVLLAMEAAAWDQGVAFVNDYMLRPDDPQLVALPVHQLETGDAFYFTCKRSRAHEPAISRLRQWLMMETRQSMALQTKAQP</sequence>
<protein>
    <submittedName>
        <fullName evidence="6">LysR family transcriptional regulator</fullName>
    </submittedName>
</protein>
<dbReference type="InterPro" id="IPR036388">
    <property type="entry name" value="WH-like_DNA-bd_sf"/>
</dbReference>
<dbReference type="Gene3D" id="3.40.190.10">
    <property type="entry name" value="Periplasmic binding protein-like II"/>
    <property type="match status" value="2"/>
</dbReference>
<dbReference type="PRINTS" id="PR00039">
    <property type="entry name" value="HTHLYSR"/>
</dbReference>
<dbReference type="EMBL" id="RNRV01000001">
    <property type="protein sequence ID" value="MHO02801.1"/>
    <property type="molecule type" value="Genomic_DNA"/>
</dbReference>
<dbReference type="PANTHER" id="PTHR30537:SF26">
    <property type="entry name" value="GLYCINE CLEAVAGE SYSTEM TRANSCRIPTIONAL ACTIVATOR"/>
    <property type="match status" value="1"/>
</dbReference>
<keyword evidence="3" id="KW-0238">DNA-binding</keyword>
<comment type="caution">
    <text evidence="6">The sequence shown here is derived from an EMBL/GenBank/DDBJ whole genome shotgun (WGS) entry which is preliminary data.</text>
</comment>
<accession>A0A3L0WW96</accession>
<dbReference type="SUPFAM" id="SSF53850">
    <property type="entry name" value="Periplasmic binding protein-like II"/>
    <property type="match status" value="1"/>
</dbReference>
<dbReference type="InterPro" id="IPR036390">
    <property type="entry name" value="WH_DNA-bd_sf"/>
</dbReference>
<evidence type="ECO:0000256" key="1">
    <source>
        <dbReference type="ARBA" id="ARBA00009437"/>
    </source>
</evidence>
<dbReference type="InterPro" id="IPR058163">
    <property type="entry name" value="LysR-type_TF_proteobact-type"/>
</dbReference>
<reference evidence="6" key="1">
    <citation type="submission" date="2018-10" db="EMBL/GenBank/DDBJ databases">
        <authorList>
            <consortium name="NARMS: The National Antimicrobial Resistance Monitoring System"/>
        </authorList>
    </citation>
    <scope>NUCLEOTIDE SEQUENCE [LARGE SCALE GENOMIC DNA]</scope>
    <source>
        <strain evidence="6">CVM N17EC0388</strain>
    </source>
</reference>
<evidence type="ECO:0000256" key="4">
    <source>
        <dbReference type="ARBA" id="ARBA00023163"/>
    </source>
</evidence>
<dbReference type="GO" id="GO:0043565">
    <property type="term" value="F:sequence-specific DNA binding"/>
    <property type="evidence" value="ECO:0007669"/>
    <property type="project" value="TreeGrafter"/>
</dbReference>
<evidence type="ECO:0000259" key="5">
    <source>
        <dbReference type="PROSITE" id="PS50931"/>
    </source>
</evidence>
<organism evidence="6">
    <name type="scientific">Escherichia coli</name>
    <dbReference type="NCBI Taxonomy" id="562"/>
    <lineage>
        <taxon>Bacteria</taxon>
        <taxon>Pseudomonadati</taxon>
        <taxon>Pseudomonadota</taxon>
        <taxon>Gammaproteobacteria</taxon>
        <taxon>Enterobacterales</taxon>
        <taxon>Enterobacteriaceae</taxon>
        <taxon>Escherichia</taxon>
    </lineage>
</organism>
<evidence type="ECO:0000256" key="3">
    <source>
        <dbReference type="ARBA" id="ARBA00023125"/>
    </source>
</evidence>
<name>A0A3L0WW96_ECOLX</name>
<dbReference type="FunFam" id="1.10.10.10:FF:000001">
    <property type="entry name" value="LysR family transcriptional regulator"/>
    <property type="match status" value="1"/>
</dbReference>
<dbReference type="AlphaFoldDB" id="A0A3L0WW96"/>
<feature type="domain" description="HTH lysR-type" evidence="5">
    <location>
        <begin position="4"/>
        <end position="61"/>
    </location>
</feature>
<dbReference type="Gene3D" id="1.10.10.10">
    <property type="entry name" value="Winged helix-like DNA-binding domain superfamily/Winged helix DNA-binding domain"/>
    <property type="match status" value="1"/>
</dbReference>
<dbReference type="PANTHER" id="PTHR30537">
    <property type="entry name" value="HTH-TYPE TRANSCRIPTIONAL REGULATOR"/>
    <property type="match status" value="1"/>
</dbReference>
<dbReference type="Pfam" id="PF03466">
    <property type="entry name" value="LysR_substrate"/>
    <property type="match status" value="1"/>
</dbReference>
<comment type="similarity">
    <text evidence="1">Belongs to the LysR transcriptional regulatory family.</text>
</comment>
<gene>
    <name evidence="6" type="ORF">D9F05_00120</name>
</gene>
<proteinExistence type="inferred from homology"/>
<keyword evidence="2" id="KW-0805">Transcription regulation</keyword>
<dbReference type="InterPro" id="IPR000847">
    <property type="entry name" value="LysR_HTH_N"/>
</dbReference>
<dbReference type="GO" id="GO:0003700">
    <property type="term" value="F:DNA-binding transcription factor activity"/>
    <property type="evidence" value="ECO:0007669"/>
    <property type="project" value="InterPro"/>
</dbReference>
<dbReference type="InterPro" id="IPR005119">
    <property type="entry name" value="LysR_subst-bd"/>
</dbReference>
<dbReference type="PROSITE" id="PS50931">
    <property type="entry name" value="HTH_LYSR"/>
    <property type="match status" value="1"/>
</dbReference>
<evidence type="ECO:0000313" key="6">
    <source>
        <dbReference type="EMBL" id="MHO02801.1"/>
    </source>
</evidence>
<dbReference type="Pfam" id="PF00126">
    <property type="entry name" value="HTH_1"/>
    <property type="match status" value="1"/>
</dbReference>
<dbReference type="SUPFAM" id="SSF46785">
    <property type="entry name" value="Winged helix' DNA-binding domain"/>
    <property type="match status" value="1"/>
</dbReference>
<keyword evidence="4" id="KW-0804">Transcription</keyword>
<dbReference type="GO" id="GO:0006351">
    <property type="term" value="P:DNA-templated transcription"/>
    <property type="evidence" value="ECO:0007669"/>
    <property type="project" value="TreeGrafter"/>
</dbReference>